<dbReference type="SUPFAM" id="SSF52096">
    <property type="entry name" value="ClpP/crotonase"/>
    <property type="match status" value="1"/>
</dbReference>
<comment type="similarity">
    <text evidence="1 6">Belongs to the peptidase S14 family.</text>
</comment>
<proteinExistence type="inferred from homology"/>
<keyword evidence="5" id="KW-0720">Serine protease</keyword>
<reference evidence="8 9" key="1">
    <citation type="journal article" date="2011" name="J. Bacteriol.">
        <title>Genome sequence of the nonpathogenic Listeria monocytogenes serovar 4a strain M7.</title>
        <authorList>
            <person name="Chen J."/>
            <person name="Xia Y."/>
            <person name="Cheng C."/>
            <person name="Fang C."/>
            <person name="Shan Y."/>
            <person name="Jin G."/>
            <person name="Fang W."/>
        </authorList>
    </citation>
    <scope>NUCLEOTIDE SEQUENCE [LARGE SCALE GENOMIC DNA]</scope>
    <source>
        <strain evidence="8 9">M7</strain>
    </source>
</reference>
<evidence type="ECO:0000256" key="1">
    <source>
        <dbReference type="ARBA" id="ARBA00007039"/>
    </source>
</evidence>
<name>A0A0E0UV28_LISMM</name>
<keyword evidence="2" id="KW-0963">Cytoplasm</keyword>
<dbReference type="GO" id="GO:0009368">
    <property type="term" value="C:endopeptidase Clp complex"/>
    <property type="evidence" value="ECO:0007669"/>
    <property type="project" value="TreeGrafter"/>
</dbReference>
<dbReference type="RefSeq" id="WP_012581459.1">
    <property type="nucleotide sequence ID" value="NC_017537.1"/>
</dbReference>
<dbReference type="EMBL" id="CP002816">
    <property type="protein sequence ID" value="AEH92287.1"/>
    <property type="molecule type" value="Genomic_DNA"/>
</dbReference>
<dbReference type="CDD" id="cd07016">
    <property type="entry name" value="S14_ClpP_1"/>
    <property type="match status" value="1"/>
</dbReference>
<evidence type="ECO:0000313" key="8">
    <source>
        <dbReference type="EMBL" id="AEH92287.1"/>
    </source>
</evidence>
<dbReference type="GO" id="GO:0004252">
    <property type="term" value="F:serine-type endopeptidase activity"/>
    <property type="evidence" value="ECO:0007669"/>
    <property type="project" value="InterPro"/>
</dbReference>
<sequence>MKLEVKGTIISSNQKWIYDMLDMESTSPRDIILPENNEPVDVIINSGGGDVYAGSEIYTTLKGYNGTVNVQVVGIAASAASVIAMAGDKVEISPTAQIMVHNVASGVFGDYRDLEHEAKVSKGFNVSVANAYMDKTGKNMDELLNLMGETTWFNAQQAVEAGFADEVMFSNEKAPQLVASLSPVIPQDAIEKIINNIKPPQLDIDAIVGKVINQLEQTNTKEEKPRKENKNPFKRFLF</sequence>
<dbReference type="GO" id="GO:0051117">
    <property type="term" value="F:ATPase binding"/>
    <property type="evidence" value="ECO:0007669"/>
    <property type="project" value="TreeGrafter"/>
</dbReference>
<evidence type="ECO:0000256" key="4">
    <source>
        <dbReference type="ARBA" id="ARBA00022801"/>
    </source>
</evidence>
<dbReference type="InterPro" id="IPR023562">
    <property type="entry name" value="ClpP/TepA"/>
</dbReference>
<evidence type="ECO:0000256" key="2">
    <source>
        <dbReference type="ARBA" id="ARBA00022490"/>
    </source>
</evidence>
<gene>
    <name evidence="8" type="ordered locus">LMM7_1282</name>
</gene>
<dbReference type="Pfam" id="PF00574">
    <property type="entry name" value="CLP_protease"/>
    <property type="match status" value="1"/>
</dbReference>
<evidence type="ECO:0000256" key="7">
    <source>
        <dbReference type="SAM" id="MobiDB-lite"/>
    </source>
</evidence>
<keyword evidence="4" id="KW-0378">Hydrolase</keyword>
<evidence type="ECO:0000256" key="5">
    <source>
        <dbReference type="ARBA" id="ARBA00022825"/>
    </source>
</evidence>
<evidence type="ECO:0000313" key="9">
    <source>
        <dbReference type="Proteomes" id="UP000000486"/>
    </source>
</evidence>
<evidence type="ECO:0000256" key="6">
    <source>
        <dbReference type="RuleBase" id="RU003567"/>
    </source>
</evidence>
<dbReference type="AlphaFoldDB" id="A0A0E0UV28"/>
<protein>
    <recommendedName>
        <fullName evidence="6">ATP-dependent Clp protease proteolytic subunit</fullName>
    </recommendedName>
</protein>
<feature type="compositionally biased region" description="Basic and acidic residues" evidence="7">
    <location>
        <begin position="219"/>
        <end position="231"/>
    </location>
</feature>
<dbReference type="GO" id="GO:0004176">
    <property type="term" value="F:ATP-dependent peptidase activity"/>
    <property type="evidence" value="ECO:0007669"/>
    <property type="project" value="InterPro"/>
</dbReference>
<dbReference type="Proteomes" id="UP000000486">
    <property type="component" value="Chromosome"/>
</dbReference>
<dbReference type="NCBIfam" id="NF045542">
    <property type="entry name" value="Clp_rel_HeadMat"/>
    <property type="match status" value="1"/>
</dbReference>
<dbReference type="PATRIC" id="fig|1030009.3.peg.1271"/>
<dbReference type="PRINTS" id="PR00127">
    <property type="entry name" value="CLPPROTEASEP"/>
</dbReference>
<keyword evidence="3 8" id="KW-0645">Protease</keyword>
<dbReference type="InterPro" id="IPR029045">
    <property type="entry name" value="ClpP/crotonase-like_dom_sf"/>
</dbReference>
<dbReference type="HOGENOM" id="CLU_052762_2_1_9"/>
<dbReference type="Gene3D" id="3.90.226.10">
    <property type="entry name" value="2-enoyl-CoA Hydratase, Chain A, domain 1"/>
    <property type="match status" value="1"/>
</dbReference>
<dbReference type="InterPro" id="IPR001907">
    <property type="entry name" value="ClpP"/>
</dbReference>
<accession>A0A0E0UV28</accession>
<evidence type="ECO:0000256" key="3">
    <source>
        <dbReference type="ARBA" id="ARBA00022670"/>
    </source>
</evidence>
<dbReference type="GO" id="GO:0006515">
    <property type="term" value="P:protein quality control for misfolded or incompletely synthesized proteins"/>
    <property type="evidence" value="ECO:0007669"/>
    <property type="project" value="TreeGrafter"/>
</dbReference>
<feature type="region of interest" description="Disordered" evidence="7">
    <location>
        <begin position="218"/>
        <end position="238"/>
    </location>
</feature>
<dbReference type="PANTHER" id="PTHR10381">
    <property type="entry name" value="ATP-DEPENDENT CLP PROTEASE PROTEOLYTIC SUBUNIT"/>
    <property type="match status" value="1"/>
</dbReference>
<dbReference type="PANTHER" id="PTHR10381:SF70">
    <property type="entry name" value="ATP-DEPENDENT CLP PROTEASE PROTEOLYTIC SUBUNIT"/>
    <property type="match status" value="1"/>
</dbReference>
<dbReference type="KEGG" id="lmq:LMM7_1282"/>
<organism evidence="8 9">
    <name type="scientific">Listeria monocytogenes serotype 4a (strain M7)</name>
    <dbReference type="NCBI Taxonomy" id="1030009"/>
    <lineage>
        <taxon>Bacteria</taxon>
        <taxon>Bacillati</taxon>
        <taxon>Bacillota</taxon>
        <taxon>Bacilli</taxon>
        <taxon>Bacillales</taxon>
        <taxon>Listeriaceae</taxon>
        <taxon>Listeria</taxon>
    </lineage>
</organism>